<dbReference type="InterPro" id="IPR025491">
    <property type="entry name" value="DUF4382"/>
</dbReference>
<proteinExistence type="predicted"/>
<dbReference type="Pfam" id="PF14321">
    <property type="entry name" value="DUF4382"/>
    <property type="match status" value="1"/>
</dbReference>
<dbReference type="AlphaFoldDB" id="A0A2S7KKX0"/>
<reference evidence="3 4" key="1">
    <citation type="submission" date="2016-11" db="EMBL/GenBank/DDBJ databases">
        <title>Trade-off between light-utilization and light-protection in marine flavobacteria.</title>
        <authorList>
            <person name="Kumagai Y."/>
        </authorList>
    </citation>
    <scope>NUCLEOTIDE SEQUENCE [LARGE SCALE GENOMIC DNA]</scope>
    <source>
        <strain evidence="3 4">ATCC 700397</strain>
    </source>
</reference>
<evidence type="ECO:0000313" key="3">
    <source>
        <dbReference type="EMBL" id="PQB03241.1"/>
    </source>
</evidence>
<comment type="caution">
    <text evidence="3">The sequence shown here is derived from an EMBL/GenBank/DDBJ whole genome shotgun (WGS) entry which is preliminary data.</text>
</comment>
<dbReference type="EMBL" id="MQUA01000014">
    <property type="protein sequence ID" value="PQB03241.1"/>
    <property type="molecule type" value="Genomic_DNA"/>
</dbReference>
<sequence>MRNSILKTAILALVVSFASCSENGESMADDSQTRNTKVSITDAPIDNAEVSGAFVTITDVKVDGVSIQGFTTTTIDLMTLQNGTKKVLGDLDLNVGAMSSVSLILDYDMDANGNAPGSYIKTKNGLKHKLKAASNEIKISEKVEVLASTANEIIIDFDLRKTIIASNTIQSDFDFVTDFELSKGIRVVNNEGAGTVSGSVSDGNNTAETIVVFAYKAGVYTEAEASGQGSSNVQFVNATTSTIVASNTTYELNFLKEGDYEIKFVAFEDSNNDGKLEFKGMLNVESIIGLNVNSLKVSSNTNVNLLINVKGIK</sequence>
<evidence type="ECO:0000256" key="1">
    <source>
        <dbReference type="SAM" id="SignalP"/>
    </source>
</evidence>
<protein>
    <recommendedName>
        <fullName evidence="2">DUF4382 domain-containing protein</fullName>
    </recommendedName>
</protein>
<dbReference type="OrthoDB" id="1415350at2"/>
<gene>
    <name evidence="3" type="ORF">BST83_18190</name>
</gene>
<keyword evidence="1" id="KW-0732">Signal</keyword>
<dbReference type="PROSITE" id="PS51257">
    <property type="entry name" value="PROKAR_LIPOPROTEIN"/>
    <property type="match status" value="1"/>
</dbReference>
<feature type="domain" description="DUF4382" evidence="2">
    <location>
        <begin position="37"/>
        <end position="166"/>
    </location>
</feature>
<dbReference type="RefSeq" id="WP_104811174.1">
    <property type="nucleotide sequence ID" value="NZ_MQUA01000014.1"/>
</dbReference>
<evidence type="ECO:0000313" key="4">
    <source>
        <dbReference type="Proteomes" id="UP000239522"/>
    </source>
</evidence>
<keyword evidence="4" id="KW-1185">Reference proteome</keyword>
<evidence type="ECO:0000259" key="2">
    <source>
        <dbReference type="Pfam" id="PF14321"/>
    </source>
</evidence>
<dbReference type="Proteomes" id="UP000239522">
    <property type="component" value="Unassembled WGS sequence"/>
</dbReference>
<organism evidence="3 4">
    <name type="scientific">Polaribacter filamentus</name>
    <dbReference type="NCBI Taxonomy" id="53483"/>
    <lineage>
        <taxon>Bacteria</taxon>
        <taxon>Pseudomonadati</taxon>
        <taxon>Bacteroidota</taxon>
        <taxon>Flavobacteriia</taxon>
        <taxon>Flavobacteriales</taxon>
        <taxon>Flavobacteriaceae</taxon>
    </lineage>
</organism>
<name>A0A2S7KKX0_9FLAO</name>
<accession>A0A2S7KKX0</accession>
<feature type="chain" id="PRO_5015747311" description="DUF4382 domain-containing protein" evidence="1">
    <location>
        <begin position="29"/>
        <end position="313"/>
    </location>
</feature>
<feature type="signal peptide" evidence="1">
    <location>
        <begin position="1"/>
        <end position="28"/>
    </location>
</feature>